<comment type="caution">
    <text evidence="1">The sequence shown here is derived from an EMBL/GenBank/DDBJ whole genome shotgun (WGS) entry which is preliminary data.</text>
</comment>
<protein>
    <recommendedName>
        <fullName evidence="3">C2H2-type domain-containing protein</fullName>
    </recommendedName>
</protein>
<dbReference type="EMBL" id="CAJZBQ010000010">
    <property type="protein sequence ID" value="CAG9313303.1"/>
    <property type="molecule type" value="Genomic_DNA"/>
</dbReference>
<keyword evidence="2" id="KW-1185">Reference proteome</keyword>
<evidence type="ECO:0008006" key="3">
    <source>
        <dbReference type="Google" id="ProtNLM"/>
    </source>
</evidence>
<accession>A0AAU9IMB3</accession>
<organism evidence="1 2">
    <name type="scientific">Blepharisma stoltei</name>
    <dbReference type="NCBI Taxonomy" id="1481888"/>
    <lineage>
        <taxon>Eukaryota</taxon>
        <taxon>Sar</taxon>
        <taxon>Alveolata</taxon>
        <taxon>Ciliophora</taxon>
        <taxon>Postciliodesmatophora</taxon>
        <taxon>Heterotrichea</taxon>
        <taxon>Heterotrichida</taxon>
        <taxon>Blepharismidae</taxon>
        <taxon>Blepharisma</taxon>
    </lineage>
</organism>
<reference evidence="1" key="1">
    <citation type="submission" date="2021-09" db="EMBL/GenBank/DDBJ databases">
        <authorList>
            <consortium name="AG Swart"/>
            <person name="Singh M."/>
            <person name="Singh A."/>
            <person name="Seah K."/>
            <person name="Emmerich C."/>
        </authorList>
    </citation>
    <scope>NUCLEOTIDE SEQUENCE</scope>
    <source>
        <strain evidence="1">ATCC30299</strain>
    </source>
</reference>
<name>A0AAU9IMB3_9CILI</name>
<evidence type="ECO:0000313" key="2">
    <source>
        <dbReference type="Proteomes" id="UP001162131"/>
    </source>
</evidence>
<dbReference type="Proteomes" id="UP001162131">
    <property type="component" value="Unassembled WGS sequence"/>
</dbReference>
<evidence type="ECO:0000313" key="1">
    <source>
        <dbReference type="EMBL" id="CAG9313303.1"/>
    </source>
</evidence>
<sequence>MQDYCKHHHIFHHQAFLQSNLLHSSHMLLNHSHIFECYILIEYYLHHTDYSLATLRSSCSVKHSRKGNHLISSFQFYLHTYFRMSRNCKLQSCMKDCKLHLQSELFLHIKDHRG</sequence>
<gene>
    <name evidence="1" type="ORF">BSTOLATCC_MIC8576</name>
</gene>
<dbReference type="AlphaFoldDB" id="A0AAU9IMB3"/>
<proteinExistence type="predicted"/>